<dbReference type="GO" id="GO:0004252">
    <property type="term" value="F:serine-type endopeptidase activity"/>
    <property type="evidence" value="ECO:0007669"/>
    <property type="project" value="InterPro"/>
</dbReference>
<accession>A0A9E6R720</accession>
<organism evidence="2 3">
    <name type="scientific">Chenggangzhangella methanolivorans</name>
    <dbReference type="NCBI Taxonomy" id="1437009"/>
    <lineage>
        <taxon>Bacteria</taxon>
        <taxon>Pseudomonadati</taxon>
        <taxon>Pseudomonadota</taxon>
        <taxon>Alphaproteobacteria</taxon>
        <taxon>Hyphomicrobiales</taxon>
        <taxon>Methylopilaceae</taxon>
        <taxon>Chenggangzhangella</taxon>
    </lineage>
</organism>
<evidence type="ECO:0000313" key="3">
    <source>
        <dbReference type="Proteomes" id="UP000825701"/>
    </source>
</evidence>
<dbReference type="KEGG" id="cmet:K6K41_20310"/>
<proteinExistence type="predicted"/>
<dbReference type="SUPFAM" id="SSF52743">
    <property type="entry name" value="Subtilisin-like"/>
    <property type="match status" value="1"/>
</dbReference>
<feature type="compositionally biased region" description="Basic residues" evidence="1">
    <location>
        <begin position="159"/>
        <end position="169"/>
    </location>
</feature>
<gene>
    <name evidence="2" type="ORF">K6K41_20310</name>
</gene>
<name>A0A9E6R720_9HYPH</name>
<dbReference type="GO" id="GO:0006508">
    <property type="term" value="P:proteolysis"/>
    <property type="evidence" value="ECO:0007669"/>
    <property type="project" value="InterPro"/>
</dbReference>
<evidence type="ECO:0000256" key="1">
    <source>
        <dbReference type="SAM" id="MobiDB-lite"/>
    </source>
</evidence>
<feature type="compositionally biased region" description="Basic and acidic residues" evidence="1">
    <location>
        <begin position="170"/>
        <end position="193"/>
    </location>
</feature>
<protein>
    <submittedName>
        <fullName evidence="2">Uncharacterized protein</fullName>
    </submittedName>
</protein>
<dbReference type="EMBL" id="CP081869">
    <property type="protein sequence ID" value="QZN99158.1"/>
    <property type="molecule type" value="Genomic_DNA"/>
</dbReference>
<dbReference type="Proteomes" id="UP000825701">
    <property type="component" value="Chromosome"/>
</dbReference>
<dbReference type="RefSeq" id="WP_261402189.1">
    <property type="nucleotide sequence ID" value="NZ_CP081869.1"/>
</dbReference>
<sequence length="215" mass="23718">MAIVPRGTFAVRPAVAPPPPSGVNKDQVLVAAQKLLGVDKLAKAGLTGAGYSIVMIDGGVDLTVRAMKRAVVDGFCFSRTDKKLGMTSSCPAGVKFGRAQPRGRIPDLRVRRLRARHDGGVGHCRLGHGERVSRLCARREDHLDQYVEKARETGQGRQSLRHLFRRRPGRDRARERGGHDAEKKSAEVPDRRAQHQPRHGMQRLPLRYGADESTI</sequence>
<evidence type="ECO:0000313" key="2">
    <source>
        <dbReference type="EMBL" id="QZN99158.1"/>
    </source>
</evidence>
<keyword evidence="3" id="KW-1185">Reference proteome</keyword>
<reference evidence="2" key="1">
    <citation type="submission" date="2021-08" db="EMBL/GenBank/DDBJ databases">
        <authorList>
            <person name="Zhang H."/>
            <person name="Xu M."/>
            <person name="Yu Z."/>
            <person name="Yang L."/>
            <person name="Cai Y."/>
        </authorList>
    </citation>
    <scope>NUCLEOTIDE SEQUENCE</scope>
    <source>
        <strain evidence="2">CHL1</strain>
    </source>
</reference>
<feature type="region of interest" description="Disordered" evidence="1">
    <location>
        <begin position="151"/>
        <end position="215"/>
    </location>
</feature>
<dbReference type="AlphaFoldDB" id="A0A9E6R720"/>
<dbReference type="InterPro" id="IPR036852">
    <property type="entry name" value="Peptidase_S8/S53_dom_sf"/>
</dbReference>